<proteinExistence type="predicted"/>
<organism evidence="1 2">
    <name type="scientific">Pomacea canaliculata</name>
    <name type="common">Golden apple snail</name>
    <dbReference type="NCBI Taxonomy" id="400727"/>
    <lineage>
        <taxon>Eukaryota</taxon>
        <taxon>Metazoa</taxon>
        <taxon>Spiralia</taxon>
        <taxon>Lophotrochozoa</taxon>
        <taxon>Mollusca</taxon>
        <taxon>Gastropoda</taxon>
        <taxon>Caenogastropoda</taxon>
        <taxon>Architaenioglossa</taxon>
        <taxon>Ampullarioidea</taxon>
        <taxon>Ampullariidae</taxon>
        <taxon>Pomacea</taxon>
    </lineage>
</organism>
<gene>
    <name evidence="1" type="ORF">C0Q70_08392</name>
</gene>
<protein>
    <submittedName>
        <fullName evidence="1">Uncharacterized protein</fullName>
    </submittedName>
</protein>
<evidence type="ECO:0000313" key="2">
    <source>
        <dbReference type="Proteomes" id="UP000245119"/>
    </source>
</evidence>
<dbReference type="AlphaFoldDB" id="A0A2T7PHP8"/>
<name>A0A2T7PHP8_POMCA</name>
<reference evidence="1 2" key="1">
    <citation type="submission" date="2018-04" db="EMBL/GenBank/DDBJ databases">
        <title>The genome of golden apple snail Pomacea canaliculata provides insight into stress tolerance and invasive adaptation.</title>
        <authorList>
            <person name="Liu C."/>
            <person name="Liu B."/>
            <person name="Ren Y."/>
            <person name="Zhang Y."/>
            <person name="Wang H."/>
            <person name="Li S."/>
            <person name="Jiang F."/>
            <person name="Yin L."/>
            <person name="Zhang G."/>
            <person name="Qian W."/>
            <person name="Fan W."/>
        </authorList>
    </citation>
    <scope>NUCLEOTIDE SEQUENCE [LARGE SCALE GENOMIC DNA]</scope>
    <source>
        <strain evidence="1">SZHN2017</strain>
        <tissue evidence="1">Muscle</tissue>
    </source>
</reference>
<keyword evidence="2" id="KW-1185">Reference proteome</keyword>
<sequence>MAKTADRLTSREAFKKAGWTKELDGEVGSGWDLKMVKQPHFARDDLGITPVWTPARADDVVQKAVQRDREPTRLLHGDVLAT</sequence>
<accession>A0A2T7PHP8</accession>
<comment type="caution">
    <text evidence="1">The sequence shown here is derived from an EMBL/GenBank/DDBJ whole genome shotgun (WGS) entry which is preliminary data.</text>
</comment>
<dbReference type="EMBL" id="PZQS01000004">
    <property type="protein sequence ID" value="PVD32945.1"/>
    <property type="molecule type" value="Genomic_DNA"/>
</dbReference>
<evidence type="ECO:0000313" key="1">
    <source>
        <dbReference type="EMBL" id="PVD32945.1"/>
    </source>
</evidence>
<dbReference type="Proteomes" id="UP000245119">
    <property type="component" value="Linkage Group LG4"/>
</dbReference>